<evidence type="ECO:0000259" key="1">
    <source>
        <dbReference type="PROSITE" id="PS51372"/>
    </source>
</evidence>
<dbReference type="Gene3D" id="1.10.1790.10">
    <property type="entry name" value="PRD domain"/>
    <property type="match status" value="1"/>
</dbReference>
<dbReference type="Pfam" id="PF00874">
    <property type="entry name" value="PRD"/>
    <property type="match status" value="1"/>
</dbReference>
<dbReference type="InterPro" id="IPR011608">
    <property type="entry name" value="PRD"/>
</dbReference>
<gene>
    <name evidence="2" type="ORF">ERS008472_01287</name>
</gene>
<accession>A0A0T9NZF8</accession>
<proteinExistence type="predicted"/>
<protein>
    <submittedName>
        <fullName evidence="2">Protein containing PTS-regulatory domain</fullName>
    </submittedName>
</protein>
<dbReference type="Proteomes" id="UP000041882">
    <property type="component" value="Unassembled WGS sequence"/>
</dbReference>
<sequence length="152" mass="17529">MINISNSELSICSQTINYYDINIHKNEDNEPMETRLKILYDAQVIDSAVYCGMLNVLTRLEQHWQLSIRHPQGEMLITHMANALMRASQRQVIPAIDDEILKEIEATAIFANIREINNDLLSLFVFEVPDHELGYLLVNLYGLHLAQQMESE</sequence>
<dbReference type="SUPFAM" id="SSF63520">
    <property type="entry name" value="PTS-regulatory domain, PRD"/>
    <property type="match status" value="1"/>
</dbReference>
<evidence type="ECO:0000313" key="3">
    <source>
        <dbReference type="Proteomes" id="UP000041882"/>
    </source>
</evidence>
<dbReference type="EMBL" id="CQAW01000004">
    <property type="protein sequence ID" value="CNH37615.1"/>
    <property type="molecule type" value="Genomic_DNA"/>
</dbReference>
<reference evidence="3" key="1">
    <citation type="submission" date="2015-03" db="EMBL/GenBank/DDBJ databases">
        <authorList>
            <consortium name="Pathogen Informatics"/>
            <person name="Murphy D."/>
        </authorList>
    </citation>
    <scope>NUCLEOTIDE SEQUENCE [LARGE SCALE GENOMIC DNA]</scope>
    <source>
        <strain evidence="3">IP6945</strain>
    </source>
</reference>
<name>A0A0T9NZF8_9GAMM</name>
<dbReference type="InterPro" id="IPR036634">
    <property type="entry name" value="PRD_sf"/>
</dbReference>
<organism evidence="2 3">
    <name type="scientific">Yersinia thracica</name>
    <dbReference type="NCBI Taxonomy" id="2890319"/>
    <lineage>
        <taxon>Bacteria</taxon>
        <taxon>Pseudomonadati</taxon>
        <taxon>Pseudomonadota</taxon>
        <taxon>Gammaproteobacteria</taxon>
        <taxon>Enterobacterales</taxon>
        <taxon>Yersiniaceae</taxon>
        <taxon>Yersinia</taxon>
    </lineage>
</organism>
<dbReference type="PROSITE" id="PS51372">
    <property type="entry name" value="PRD_2"/>
    <property type="match status" value="1"/>
</dbReference>
<evidence type="ECO:0000313" key="2">
    <source>
        <dbReference type="EMBL" id="CNH37615.1"/>
    </source>
</evidence>
<keyword evidence="3" id="KW-1185">Reference proteome</keyword>
<feature type="domain" description="PRD" evidence="1">
    <location>
        <begin position="44"/>
        <end position="150"/>
    </location>
</feature>
<dbReference type="GO" id="GO:0006355">
    <property type="term" value="P:regulation of DNA-templated transcription"/>
    <property type="evidence" value="ECO:0007669"/>
    <property type="project" value="InterPro"/>
</dbReference>
<dbReference type="AlphaFoldDB" id="A0A0T9NZF8"/>